<dbReference type="Pfam" id="PF02447">
    <property type="entry name" value="GntP_permease"/>
    <property type="match status" value="1"/>
</dbReference>
<feature type="transmembrane region" description="Helical" evidence="1">
    <location>
        <begin position="12"/>
        <end position="37"/>
    </location>
</feature>
<evidence type="ECO:0000256" key="1">
    <source>
        <dbReference type="SAM" id="Phobius"/>
    </source>
</evidence>
<dbReference type="PANTHER" id="PTHR30354:SF7">
    <property type="entry name" value="BLL7963 PROTEIN"/>
    <property type="match status" value="1"/>
</dbReference>
<reference evidence="3" key="1">
    <citation type="journal article" date="2019" name="Int. J. Syst. Evol. Microbiol.">
        <title>The Global Catalogue of Microorganisms (GCM) 10K type strain sequencing project: providing services to taxonomists for standard genome sequencing and annotation.</title>
        <authorList>
            <consortium name="The Broad Institute Genomics Platform"/>
            <consortium name="The Broad Institute Genome Sequencing Center for Infectious Disease"/>
            <person name="Wu L."/>
            <person name="Ma J."/>
        </authorList>
    </citation>
    <scope>NUCLEOTIDE SEQUENCE [LARGE SCALE GENOMIC DNA]</scope>
    <source>
        <strain evidence="3">CGMCC 4.1434</strain>
    </source>
</reference>
<keyword evidence="1" id="KW-0472">Membrane</keyword>
<feature type="transmembrane region" description="Helical" evidence="1">
    <location>
        <begin position="177"/>
        <end position="198"/>
    </location>
</feature>
<dbReference type="EMBL" id="JBHSNO010000005">
    <property type="protein sequence ID" value="MFC5588183.1"/>
    <property type="molecule type" value="Genomic_DNA"/>
</dbReference>
<feature type="transmembrane region" description="Helical" evidence="1">
    <location>
        <begin position="253"/>
        <end position="273"/>
    </location>
</feature>
<sequence length="485" mass="52019">MELLIILLSLGFLIFFAYRGFSVIIIAPLCALFAVFFTDPSYVMPFFSNIFMEKMVGFVKLYFPVFLLGAVFGKVIEMTGIAERIAKIIVRFIGAKQAILTVVLMGAILTYSGVSLFVAVFAIYPFAAQLFREANIPKRLIPATIAFSAFTFSMDAIPGSPQIQNVIPTSFFNTDVYAAPILGLFGAAFIFASGMLYLESRRRKAAANGEGYYGIGKNKISEPTANGELAATTETVNTQTSSASTEKIEVKDWLAFLPLVLVGVMNKFFTVNIPRWYTNGFDFATIGLNDYGSVNMNQQLAIWSVELALLVGIFIAIALNFQAVKANFQASLNVGISGALLATMNTASEFGFGGVIAALPGFAVVQNALSTAFTHPLINGAVLTNTLAGITGSGSGGISITLGIMAEKYVEAAAAFDIPLEVMHRVMSMAAGGMDTLPHNGAVITLLAVCGLTHRQAYKDIFVITIIKTLACFFVIGLYMLTGLV</sequence>
<feature type="transmembrane region" description="Helical" evidence="1">
    <location>
        <begin position="300"/>
        <end position="321"/>
    </location>
</feature>
<dbReference type="RefSeq" id="WP_381431273.1">
    <property type="nucleotide sequence ID" value="NZ_JBHSNO010000005.1"/>
</dbReference>
<keyword evidence="3" id="KW-1185">Reference proteome</keyword>
<dbReference type="Proteomes" id="UP001596109">
    <property type="component" value="Unassembled WGS sequence"/>
</dbReference>
<feature type="transmembrane region" description="Helical" evidence="1">
    <location>
        <begin position="461"/>
        <end position="481"/>
    </location>
</feature>
<keyword evidence="1" id="KW-0812">Transmembrane</keyword>
<dbReference type="InterPro" id="IPR003474">
    <property type="entry name" value="Glcn_transporter"/>
</dbReference>
<dbReference type="PANTHER" id="PTHR30354">
    <property type="entry name" value="GNT FAMILY GLUCONATE TRANSPORTER"/>
    <property type="match status" value="1"/>
</dbReference>
<organism evidence="2 3">
    <name type="scientific">Sporosarcina soli</name>
    <dbReference type="NCBI Taxonomy" id="334736"/>
    <lineage>
        <taxon>Bacteria</taxon>
        <taxon>Bacillati</taxon>
        <taxon>Bacillota</taxon>
        <taxon>Bacilli</taxon>
        <taxon>Bacillales</taxon>
        <taxon>Caryophanaceae</taxon>
        <taxon>Sporosarcina</taxon>
    </lineage>
</organism>
<gene>
    <name evidence="2" type="ORF">ACFPRA_04770</name>
</gene>
<proteinExistence type="predicted"/>
<evidence type="ECO:0000313" key="3">
    <source>
        <dbReference type="Proteomes" id="UP001596109"/>
    </source>
</evidence>
<comment type="caution">
    <text evidence="2">The sequence shown here is derived from an EMBL/GenBank/DDBJ whole genome shotgun (WGS) entry which is preliminary data.</text>
</comment>
<evidence type="ECO:0000313" key="2">
    <source>
        <dbReference type="EMBL" id="MFC5588183.1"/>
    </source>
</evidence>
<accession>A0ABW0TG65</accession>
<protein>
    <submittedName>
        <fullName evidence="2">GntP family permease</fullName>
    </submittedName>
</protein>
<name>A0ABW0TG65_9BACL</name>
<keyword evidence="1" id="KW-1133">Transmembrane helix</keyword>
<feature type="transmembrane region" description="Helical" evidence="1">
    <location>
        <begin position="57"/>
        <end position="76"/>
    </location>
</feature>